<comment type="similarity">
    <text evidence="3">Belongs to the pex2/pex10/pex12 family.</text>
</comment>
<dbReference type="PROSITE" id="PS50103">
    <property type="entry name" value="ZF_C3H1"/>
    <property type="match status" value="4"/>
</dbReference>
<dbReference type="InterPro" id="IPR001841">
    <property type="entry name" value="Znf_RING"/>
</dbReference>
<dbReference type="SMART" id="SM00356">
    <property type="entry name" value="ZnF_C3H1"/>
    <property type="match status" value="4"/>
</dbReference>
<dbReference type="SUPFAM" id="SSF52540">
    <property type="entry name" value="P-loop containing nucleoside triphosphate hydrolases"/>
    <property type="match status" value="1"/>
</dbReference>
<sequence length="2272" mass="257815">MGMENASSSSTAQWKYDVFISFRGKDTRNNFMDHLYNALIVKGINTFRDDEKLERGKSISLELLKAIEKSRFTVVILSKDYASSHWCLDELAKIIACKEDMGMIVLPVFHYVEPSYVRKQMGTFAQAFIKHEEKEEETRVDKWRDALRQVGNLPGWHLKDTRPESQVIQEIVGWISLNLKYEAFPCITEDLVGIHSRLVELESCLALDSKDVLFIGIWGMGGMGKTTLARVVYHMFSKEFEARGFIKDVRKNFEKNGCVSLQQKIINEVLMEKNLKIEEEYDGVLKIKNRLCRKRVILVLDDVHEVKQLRMLAGECNWFGPGSRIIITTRDAHMLKAHRVNEIYEVKGLNDENALQLFCLKAFEKKHVLDDYIELSNHFLNYASGLPLALEVLGSFLFGKSTVEWKTELEKLQEYPDEEILQVLKISFNGLQKPQREIFLHIACFFNNQKKDYVLEILDILGLYPIIGLKELTDKSLLKIMDNDVVWMHDLLGEMGRNIVRQECLDPGKRSRLWDYKDINKVLKKNKGTEALKAMDIASTCNEQQDGRWNPEAFLKMDNLKFLRIYGTFYVPTHLPNDLIILDWISYPSKSLPSSFQLDELVQLCLQQSQIQQLWTGIKNFDKLKFIDLTDYMDLFITPDFTGVPNLEKLVLVRCTNLREIHPSIGILKKLIYLNLQDCERLIRLPSKFGMESLVTLEISNCPKLKTIPKFVANPKFLQELSLDRTAIVDLIKNLPENLWIIKGLEILDLSKADIEELPSSIERLTDLTSLTLRYCENLVSLPNTICNLKLLKSLDLFGCLKFRNLPKNIENVKGLELLNLCWTAIRDVPSSIALLKNLKHLYICRWNSSESYSLPTSLELLGLVFPSLISASHVNPIISAHQMSSERGSPQPLQLLLPSLSGLQSLTYLHLSDCSLLSIPNDIGCLSSLEHLNLSGNDFVSLPESMSQLSNLRRLYLEGCKKLWLLENIPSTIDSVIANNCTSLMRLPELQFYTFKSDLSHLNFQCVNCLRLAIYIERSDSMLQGQSGKLPDIFDIIIPENYFPEVCFSERFEHESVSHELKVQVPYGRHEWMGIELCVCFSVAEASKDFLLTCWIKVNGFESASPIRSSFRVNYGRVSSRHFWRLYLSPRYFDSQWGENFRQIDGNRSNKIEIRISNSNNLEVEKVGIHYDFINDGARPFGEGYSIDKLPPLISKYLAVPPLAATTESLPERPGMPDCPYFLKTQRCKFGLRCKFNHPKDKLVTEVALENAAISALPERPYEPPCAFYMKTGKCKFGPSCNFNHPKDIQIPSLGQENGNVEQTELTIKALAIADAILANSLASYTPALIYNSKGLPVRPGVADCLFDLKTGSCKYGATCRYNHPDRHAINPLANSLASYTPALIYNSKGLPVRPGVADCLFYLKTGSCKYGATCRYNHPDRHAINPPAAALGLPIVASPATNLNIGVVNPAASIYQTIDPRLSQPTLAAVFALTLGTTGINVGFNFLGRDFYNALANRDQEQFTKQLLYYLGAFAGGIPFFVLRDYARDTLALRWRSWMTRYYMERYLKNQTFYKIQSQSIIDNPDQRIVDDLSSFTGTALSFSLILFNSAVDLISFSNILYGIYPPLFIILLVYSIGGTALSVFLGKGLVTLNFLQEKKEADFRYGLVRVRENAESIAFYGGEDNEMQLLLQRFRSAFENLTSYIAGPYGIPPNPARCALFIVYQTAVPYIAERISSRVVSRGIVLADSQSDEPYNNDAPGSSHVQSSIVTNLPPSSTSGVSVSLIRLREKFNGLWLYAVQRWPTVLLIAREFLQLVLRANQMFFYFEGLYYHISKRAAGIRYVFIGKPSNQRPRYQIIGVFLLIQLCVIAAERLRRSNLSSIASSVHHTSFGSRQNTAGRGLPVLNEEGNLISTDNNRGSWLSDSSSTSESQTTSGISKCTLCLSNRQYPTATSCGHIFCWNCIMEWCNEKPECPLCRNPITHSSLQEIRNGENISPSCSLKKMACCKSHITGGELRLFVKSTPSFLNFFPISLTRFKFTNNEFLKIELRCNAHEQFHVQIIVMGHKWRSDCSIGNHVHHWQVHFQCIKSRFVDDVSVGIALVHTYMKTENVGDGRRVFDEIEPLLAPNSDRFCMFPIQYPEIWEMYKKADASFWTTEEVDLSSDVRHGLARPRPARPGPARPGHATWVDELGPRAVLGEVVADRDERRQRDRPPRRSRTRHRHSCTSPRSPGTELGTCRTGPGSVLAMALQDRRHIALALRLSRSFSRLVLLLNPSIGGSCYLQSDQ</sequence>
<keyword evidence="4" id="KW-0813">Transport</keyword>
<dbReference type="InterPro" id="IPR002182">
    <property type="entry name" value="NB-ARC"/>
</dbReference>
<keyword evidence="15" id="KW-0576">Peroxisome</keyword>
<dbReference type="InterPro" id="IPR001611">
    <property type="entry name" value="Leu-rich_rpt"/>
</dbReference>
<keyword evidence="11" id="KW-0653">Protein transport</keyword>
<dbReference type="PROSITE" id="PS50929">
    <property type="entry name" value="ABC_TM1F"/>
    <property type="match status" value="1"/>
</dbReference>
<dbReference type="FunFam" id="3.30.40.10:FF:000418">
    <property type="entry name" value="Peroxisome biogenesis factor 10"/>
    <property type="match status" value="1"/>
</dbReference>
<feature type="region of interest" description="Disordered" evidence="17">
    <location>
        <begin position="2187"/>
        <end position="2224"/>
    </location>
</feature>
<evidence type="ECO:0000256" key="7">
    <source>
        <dbReference type="ARBA" id="ARBA00022723"/>
    </source>
</evidence>
<dbReference type="InterPro" id="IPR042197">
    <property type="entry name" value="Apaf_helical"/>
</dbReference>
<reference evidence="23" key="2">
    <citation type="submission" date="2021-01" db="UniProtKB">
        <authorList>
            <consortium name="EnsemblPlants"/>
        </authorList>
    </citation>
    <scope>IDENTIFICATION</scope>
</reference>
<dbReference type="Pfam" id="PF23282">
    <property type="entry name" value="WHD_ROQ1"/>
    <property type="match status" value="1"/>
</dbReference>
<dbReference type="Pfam" id="PF00642">
    <property type="entry name" value="zf-CCCH"/>
    <property type="match status" value="4"/>
</dbReference>
<dbReference type="InterPro" id="IPR035897">
    <property type="entry name" value="Toll_tir_struct_dom_sf"/>
</dbReference>
<dbReference type="SUPFAM" id="SSF90123">
    <property type="entry name" value="ABC transporter transmembrane region"/>
    <property type="match status" value="1"/>
</dbReference>
<evidence type="ECO:0000256" key="3">
    <source>
        <dbReference type="ARBA" id="ARBA00008704"/>
    </source>
</evidence>
<dbReference type="FunFam" id="3.40.50.10140:FF:000007">
    <property type="entry name" value="Disease resistance protein (TIR-NBS-LRR class)"/>
    <property type="match status" value="1"/>
</dbReference>
<dbReference type="PROSITE" id="PS50104">
    <property type="entry name" value="TIR"/>
    <property type="match status" value="1"/>
</dbReference>
<evidence type="ECO:0000256" key="14">
    <source>
        <dbReference type="ARBA" id="ARBA00023136"/>
    </source>
</evidence>
<keyword evidence="13" id="KW-0520">NAD</keyword>
<protein>
    <submittedName>
        <fullName evidence="23">Uncharacterized protein</fullName>
    </submittedName>
</protein>
<dbReference type="GO" id="GO:0043531">
    <property type="term" value="F:ADP binding"/>
    <property type="evidence" value="ECO:0007669"/>
    <property type="project" value="InterPro"/>
</dbReference>
<evidence type="ECO:0000256" key="13">
    <source>
        <dbReference type="ARBA" id="ARBA00023027"/>
    </source>
</evidence>
<dbReference type="EMBL" id="LRBV02000004">
    <property type="status" value="NOT_ANNOTATED_CDS"/>
    <property type="molecule type" value="Genomic_DNA"/>
</dbReference>
<feature type="zinc finger region" description="C3H1-type" evidence="16">
    <location>
        <begin position="1395"/>
        <end position="1423"/>
    </location>
</feature>
<evidence type="ECO:0000259" key="19">
    <source>
        <dbReference type="PROSITE" id="PS50089"/>
    </source>
</evidence>
<feature type="region of interest" description="Disordered" evidence="17">
    <location>
        <begin position="1897"/>
        <end position="1918"/>
    </location>
</feature>
<dbReference type="Proteomes" id="UP000594261">
    <property type="component" value="Chromosome 4"/>
</dbReference>
<evidence type="ECO:0000256" key="11">
    <source>
        <dbReference type="ARBA" id="ARBA00022927"/>
    </source>
</evidence>
<dbReference type="GO" id="GO:0016491">
    <property type="term" value="F:oxidoreductase activity"/>
    <property type="evidence" value="ECO:0007669"/>
    <property type="project" value="InterPro"/>
</dbReference>
<feature type="compositionally biased region" description="Low complexity" evidence="17">
    <location>
        <begin position="1904"/>
        <end position="1918"/>
    </location>
</feature>
<dbReference type="PANTHER" id="PTHR11017">
    <property type="entry name" value="LEUCINE-RICH REPEAT-CONTAINING PROTEIN"/>
    <property type="match status" value="1"/>
</dbReference>
<comment type="pathway">
    <text evidence="2">Protein modification; protein ubiquitination.</text>
</comment>
<dbReference type="Pfam" id="PF06472">
    <property type="entry name" value="ABC_membrane_2"/>
    <property type="match status" value="1"/>
</dbReference>
<evidence type="ECO:0000256" key="6">
    <source>
        <dbReference type="ARBA" id="ARBA00022692"/>
    </source>
</evidence>
<dbReference type="Gene3D" id="1.10.8.430">
    <property type="entry name" value="Helical domain of apoptotic protease-activating factors"/>
    <property type="match status" value="1"/>
</dbReference>
<proteinExistence type="inferred from homology"/>
<dbReference type="EnsemblPlants" id="QL04p096516:mrna">
    <property type="protein sequence ID" value="QL04p096516:mrna"/>
    <property type="gene ID" value="QL04p096516"/>
</dbReference>
<evidence type="ECO:0000256" key="9">
    <source>
        <dbReference type="ARBA" id="ARBA00022771"/>
    </source>
</evidence>
<dbReference type="GO" id="GO:0140359">
    <property type="term" value="F:ABC-type transporter activity"/>
    <property type="evidence" value="ECO:0007669"/>
    <property type="project" value="InterPro"/>
</dbReference>
<dbReference type="InterPro" id="IPR000358">
    <property type="entry name" value="RNR_small_fam"/>
</dbReference>
<keyword evidence="8" id="KW-0677">Repeat</keyword>
<dbReference type="Gene3D" id="3.40.50.10140">
    <property type="entry name" value="Toll/interleukin-1 receptor homology (TIR) domain"/>
    <property type="match status" value="1"/>
</dbReference>
<keyword evidence="7 16" id="KW-0479">Metal-binding</keyword>
<evidence type="ECO:0000256" key="10">
    <source>
        <dbReference type="ARBA" id="ARBA00022833"/>
    </source>
</evidence>
<dbReference type="PANTHER" id="PTHR11017:SF559">
    <property type="entry name" value="DISEASE RESISTANCE PROTEIN CHL1"/>
    <property type="match status" value="1"/>
</dbReference>
<evidence type="ECO:0000256" key="8">
    <source>
        <dbReference type="ARBA" id="ARBA00022737"/>
    </source>
</evidence>
<dbReference type="SMART" id="SM00369">
    <property type="entry name" value="LRR_TYP"/>
    <property type="match status" value="3"/>
</dbReference>
<dbReference type="Pfam" id="PF13855">
    <property type="entry name" value="LRR_8"/>
    <property type="match status" value="1"/>
</dbReference>
<evidence type="ECO:0000256" key="4">
    <source>
        <dbReference type="ARBA" id="ARBA00022448"/>
    </source>
</evidence>
<evidence type="ECO:0000256" key="1">
    <source>
        <dbReference type="ARBA" id="ARBA00004585"/>
    </source>
</evidence>
<dbReference type="SUPFAM" id="SSF52200">
    <property type="entry name" value="Toll/Interleukin receptor TIR domain"/>
    <property type="match status" value="1"/>
</dbReference>
<evidence type="ECO:0000259" key="20">
    <source>
        <dbReference type="PROSITE" id="PS50103"/>
    </source>
</evidence>
<dbReference type="Gene3D" id="3.30.40.10">
    <property type="entry name" value="Zinc/RING finger domain, C3HC4 (zinc finger)"/>
    <property type="match status" value="1"/>
</dbReference>
<evidence type="ECO:0000259" key="22">
    <source>
        <dbReference type="PROSITE" id="PS50929"/>
    </source>
</evidence>
<dbReference type="PRINTS" id="PR00364">
    <property type="entry name" value="DISEASERSIST"/>
</dbReference>
<evidence type="ECO:0000256" key="16">
    <source>
        <dbReference type="PROSITE-ProRule" id="PRU00723"/>
    </source>
</evidence>
<evidence type="ECO:0000256" key="2">
    <source>
        <dbReference type="ARBA" id="ARBA00004906"/>
    </source>
</evidence>
<dbReference type="SUPFAM" id="SSF90229">
    <property type="entry name" value="CCCH zinc finger"/>
    <property type="match status" value="1"/>
</dbReference>
<feature type="transmembrane region" description="Helical" evidence="18">
    <location>
        <begin position="1610"/>
        <end position="1633"/>
    </location>
</feature>
<accession>A0A7N2R423</accession>
<feature type="zinc finger region" description="C3H1-type" evidence="16">
    <location>
        <begin position="1261"/>
        <end position="1289"/>
    </location>
</feature>
<dbReference type="Pfam" id="PF13639">
    <property type="entry name" value="zf-RING_2"/>
    <property type="match status" value="1"/>
</dbReference>
<dbReference type="InterPro" id="IPR036855">
    <property type="entry name" value="Znf_CCCH_sf"/>
</dbReference>
<feature type="compositionally biased region" description="Basic and acidic residues" evidence="17">
    <location>
        <begin position="2187"/>
        <end position="2199"/>
    </location>
</feature>
<dbReference type="Pfam" id="PF01582">
    <property type="entry name" value="TIR"/>
    <property type="match status" value="1"/>
</dbReference>
<evidence type="ECO:0000256" key="12">
    <source>
        <dbReference type="ARBA" id="ARBA00022989"/>
    </source>
</evidence>
<dbReference type="SUPFAM" id="SSF52058">
    <property type="entry name" value="L domain-like"/>
    <property type="match status" value="2"/>
</dbReference>
<evidence type="ECO:0000256" key="17">
    <source>
        <dbReference type="SAM" id="MobiDB-lite"/>
    </source>
</evidence>
<dbReference type="GO" id="GO:0007165">
    <property type="term" value="P:signal transduction"/>
    <property type="evidence" value="ECO:0007669"/>
    <property type="project" value="InterPro"/>
</dbReference>
<dbReference type="GO" id="GO:0005524">
    <property type="term" value="F:ATP binding"/>
    <property type="evidence" value="ECO:0007669"/>
    <property type="project" value="InterPro"/>
</dbReference>
<feature type="domain" description="ABC transmembrane type-1" evidence="22">
    <location>
        <begin position="1470"/>
        <end position="1683"/>
    </location>
</feature>
<reference evidence="23 24" key="1">
    <citation type="journal article" date="2016" name="G3 (Bethesda)">
        <title>First Draft Assembly and Annotation of the Genome of a California Endemic Oak Quercus lobata Nee (Fagaceae).</title>
        <authorList>
            <person name="Sork V.L."/>
            <person name="Fitz-Gibbon S.T."/>
            <person name="Puiu D."/>
            <person name="Crepeau M."/>
            <person name="Gugger P.F."/>
            <person name="Sherman R."/>
            <person name="Stevens K."/>
            <person name="Langley C.H."/>
            <person name="Pellegrini M."/>
            <person name="Salzberg S.L."/>
        </authorList>
    </citation>
    <scope>NUCLEOTIDE SEQUENCE [LARGE SCALE GENOMIC DNA]</scope>
    <source>
        <strain evidence="23 24">cv. SW786</strain>
    </source>
</reference>
<feature type="domain" description="C3H1-type" evidence="20">
    <location>
        <begin position="1261"/>
        <end position="1289"/>
    </location>
</feature>
<keyword evidence="14 18" id="KW-0472">Membrane</keyword>
<keyword evidence="9 16" id="KW-0863">Zinc-finger</keyword>
<evidence type="ECO:0000256" key="5">
    <source>
        <dbReference type="ARBA" id="ARBA00022614"/>
    </source>
</evidence>
<feature type="domain" description="C3H1-type" evidence="20">
    <location>
        <begin position="1214"/>
        <end position="1242"/>
    </location>
</feature>
<dbReference type="GO" id="GO:0015031">
    <property type="term" value="P:protein transport"/>
    <property type="evidence" value="ECO:0007669"/>
    <property type="project" value="UniProtKB-KW"/>
</dbReference>
<dbReference type="InterPro" id="IPR058192">
    <property type="entry name" value="WHD_ROQ1-like"/>
</dbReference>
<evidence type="ECO:0000313" key="24">
    <source>
        <dbReference type="Proteomes" id="UP000594261"/>
    </source>
</evidence>
<dbReference type="Pfam" id="PF00268">
    <property type="entry name" value="Ribonuc_red_sm"/>
    <property type="match status" value="1"/>
</dbReference>
<dbReference type="InterPro" id="IPR027417">
    <property type="entry name" value="P-loop_NTPase"/>
</dbReference>
<dbReference type="InParanoid" id="A0A7N2R423"/>
<keyword evidence="5" id="KW-0433">Leucine-rich repeat</keyword>
<dbReference type="PROSITE" id="PS00518">
    <property type="entry name" value="ZF_RING_1"/>
    <property type="match status" value="1"/>
</dbReference>
<dbReference type="SUPFAM" id="SSF57850">
    <property type="entry name" value="RING/U-box"/>
    <property type="match status" value="1"/>
</dbReference>
<dbReference type="InterPro" id="IPR000571">
    <property type="entry name" value="Znf_CCCH"/>
</dbReference>
<feature type="domain" description="TIR" evidence="21">
    <location>
        <begin position="14"/>
        <end position="183"/>
    </location>
</feature>
<feature type="domain" description="C3H1-type" evidence="20">
    <location>
        <begin position="1395"/>
        <end position="1423"/>
    </location>
</feature>
<feature type="zinc finger region" description="C3H1-type" evidence="16">
    <location>
        <begin position="1214"/>
        <end position="1242"/>
    </location>
</feature>
<comment type="subcellular location">
    <subcellularLocation>
        <location evidence="1">Peroxisome membrane</location>
        <topology evidence="1">Multi-pass membrane protein</topology>
    </subcellularLocation>
</comment>
<feature type="domain" description="C3H1-type" evidence="20">
    <location>
        <begin position="1340"/>
        <end position="1368"/>
    </location>
</feature>
<dbReference type="InterPro" id="IPR032675">
    <property type="entry name" value="LRR_dom_sf"/>
</dbReference>
<dbReference type="CDD" id="cd16527">
    <property type="entry name" value="RING-HC_PEX10"/>
    <property type="match status" value="1"/>
</dbReference>
<dbReference type="Pfam" id="PF00931">
    <property type="entry name" value="NB-ARC"/>
    <property type="match status" value="1"/>
</dbReference>
<evidence type="ECO:0000256" key="18">
    <source>
        <dbReference type="SAM" id="Phobius"/>
    </source>
</evidence>
<dbReference type="InterPro" id="IPR006845">
    <property type="entry name" value="Pex_N"/>
</dbReference>
<feature type="compositionally biased region" description="Basic residues" evidence="17">
    <location>
        <begin position="2200"/>
        <end position="2209"/>
    </location>
</feature>
<dbReference type="PROSITE" id="PS50089">
    <property type="entry name" value="ZF_RING_2"/>
    <property type="match status" value="1"/>
</dbReference>
<dbReference type="InterPro" id="IPR009078">
    <property type="entry name" value="Ferritin-like_SF"/>
</dbReference>
<dbReference type="Gene3D" id="1.20.1560.10">
    <property type="entry name" value="ABC transporter type 1, transmembrane domain"/>
    <property type="match status" value="1"/>
</dbReference>
<keyword evidence="12 18" id="KW-1133">Transmembrane helix</keyword>
<dbReference type="InterPro" id="IPR017907">
    <property type="entry name" value="Znf_RING_CS"/>
</dbReference>
<dbReference type="Gene3D" id="1.10.620.20">
    <property type="entry name" value="Ribonucleotide Reductase, subunit A"/>
    <property type="match status" value="1"/>
</dbReference>
<dbReference type="Gene3D" id="3.40.50.300">
    <property type="entry name" value="P-loop containing nucleotide triphosphate hydrolases"/>
    <property type="match status" value="1"/>
</dbReference>
<dbReference type="InterPro" id="IPR013083">
    <property type="entry name" value="Znf_RING/FYVE/PHD"/>
</dbReference>
<dbReference type="InterPro" id="IPR044974">
    <property type="entry name" value="Disease_R_plants"/>
</dbReference>
<feature type="region of interest" description="Disordered" evidence="17">
    <location>
        <begin position="2149"/>
        <end position="2171"/>
    </location>
</feature>
<dbReference type="GO" id="GO:0006952">
    <property type="term" value="P:defense response"/>
    <property type="evidence" value="ECO:0007669"/>
    <property type="project" value="InterPro"/>
</dbReference>
<dbReference type="PROSITE" id="PS51450">
    <property type="entry name" value="LRR"/>
    <property type="match status" value="1"/>
</dbReference>
<feature type="domain" description="RING-type" evidence="19">
    <location>
        <begin position="1924"/>
        <end position="1962"/>
    </location>
</feature>
<organism evidence="23 24">
    <name type="scientific">Quercus lobata</name>
    <name type="common">Valley oak</name>
    <dbReference type="NCBI Taxonomy" id="97700"/>
    <lineage>
        <taxon>Eukaryota</taxon>
        <taxon>Viridiplantae</taxon>
        <taxon>Streptophyta</taxon>
        <taxon>Embryophyta</taxon>
        <taxon>Tracheophyta</taxon>
        <taxon>Spermatophyta</taxon>
        <taxon>Magnoliopsida</taxon>
        <taxon>eudicotyledons</taxon>
        <taxon>Gunneridae</taxon>
        <taxon>Pentapetalae</taxon>
        <taxon>rosids</taxon>
        <taxon>fabids</taxon>
        <taxon>Fagales</taxon>
        <taxon>Fagaceae</taxon>
        <taxon>Quercus</taxon>
    </lineage>
</organism>
<dbReference type="InterPro" id="IPR036640">
    <property type="entry name" value="ABC1_TM_sf"/>
</dbReference>
<evidence type="ECO:0000313" key="23">
    <source>
        <dbReference type="EnsemblPlants" id="QL04p096516:mrna"/>
    </source>
</evidence>
<feature type="transmembrane region" description="Helical" evidence="18">
    <location>
        <begin position="1582"/>
        <end position="1604"/>
    </location>
</feature>
<evidence type="ECO:0000259" key="21">
    <source>
        <dbReference type="PROSITE" id="PS50104"/>
    </source>
</evidence>
<dbReference type="Gene3D" id="4.10.1000.10">
    <property type="entry name" value="Zinc finger, CCCH-type"/>
    <property type="match status" value="2"/>
</dbReference>
<keyword evidence="6 18" id="KW-0812">Transmembrane</keyword>
<dbReference type="InterPro" id="IPR003591">
    <property type="entry name" value="Leu-rich_rpt_typical-subtyp"/>
</dbReference>
<dbReference type="GO" id="GO:0005778">
    <property type="term" value="C:peroxisomal membrane"/>
    <property type="evidence" value="ECO:0007669"/>
    <property type="project" value="UniProtKB-SubCell"/>
</dbReference>
<dbReference type="GO" id="GO:0008270">
    <property type="term" value="F:zinc ion binding"/>
    <property type="evidence" value="ECO:0007669"/>
    <property type="project" value="UniProtKB-KW"/>
</dbReference>
<name>A0A7N2R423_QUELO</name>
<dbReference type="GO" id="GO:0009263">
    <property type="term" value="P:deoxyribonucleotide biosynthetic process"/>
    <property type="evidence" value="ECO:0007669"/>
    <property type="project" value="InterPro"/>
</dbReference>
<dbReference type="InterPro" id="IPR000157">
    <property type="entry name" value="TIR_dom"/>
</dbReference>
<feature type="zinc finger region" description="C3H1-type" evidence="16">
    <location>
        <begin position="1340"/>
        <end position="1368"/>
    </location>
</feature>
<dbReference type="SMART" id="SM00255">
    <property type="entry name" value="TIR"/>
    <property type="match status" value="1"/>
</dbReference>
<evidence type="ECO:0000256" key="15">
    <source>
        <dbReference type="ARBA" id="ARBA00023140"/>
    </source>
</evidence>
<dbReference type="SUPFAM" id="SSF47240">
    <property type="entry name" value="Ferritin-like"/>
    <property type="match status" value="1"/>
</dbReference>
<dbReference type="SMART" id="SM00184">
    <property type="entry name" value="RING"/>
    <property type="match status" value="1"/>
</dbReference>
<dbReference type="InterPro" id="IPR011527">
    <property type="entry name" value="ABC1_TM_dom"/>
</dbReference>
<dbReference type="InterPro" id="IPR012348">
    <property type="entry name" value="RNR-like"/>
</dbReference>
<dbReference type="Pfam" id="PF04757">
    <property type="entry name" value="Pex2_Pex12"/>
    <property type="match status" value="1"/>
</dbReference>
<keyword evidence="10 16" id="KW-0862">Zinc</keyword>
<dbReference type="Gramene" id="QL04p096516:mrna">
    <property type="protein sequence ID" value="QL04p096516:mrna"/>
    <property type="gene ID" value="QL04p096516"/>
</dbReference>
<keyword evidence="24" id="KW-1185">Reference proteome</keyword>
<feature type="transmembrane region" description="Helical" evidence="18">
    <location>
        <begin position="1509"/>
        <end position="1529"/>
    </location>
</feature>
<dbReference type="Gene3D" id="3.80.10.10">
    <property type="entry name" value="Ribonuclease Inhibitor"/>
    <property type="match status" value="3"/>
</dbReference>